<evidence type="ECO:0000313" key="2">
    <source>
        <dbReference type="EMBL" id="STX51910.1"/>
    </source>
</evidence>
<dbReference type="Gene3D" id="3.40.50.2020">
    <property type="match status" value="1"/>
</dbReference>
<dbReference type="OrthoDB" id="9810066at2"/>
<evidence type="ECO:0000259" key="1">
    <source>
        <dbReference type="Pfam" id="PF00156"/>
    </source>
</evidence>
<protein>
    <submittedName>
        <fullName evidence="2">Phosphoribosyltransferase</fullName>
    </submittedName>
</protein>
<dbReference type="Pfam" id="PF00156">
    <property type="entry name" value="Pribosyltran"/>
    <property type="match status" value="1"/>
</dbReference>
<accession>A0A378JPM7</accession>
<dbReference type="EMBL" id="UGOD01000001">
    <property type="protein sequence ID" value="STX51910.1"/>
    <property type="molecule type" value="Genomic_DNA"/>
</dbReference>
<dbReference type="Proteomes" id="UP000254794">
    <property type="component" value="Unassembled WGS sequence"/>
</dbReference>
<dbReference type="InterPro" id="IPR000836">
    <property type="entry name" value="PRTase_dom"/>
</dbReference>
<evidence type="ECO:0000313" key="3">
    <source>
        <dbReference type="Proteomes" id="UP000254794"/>
    </source>
</evidence>
<sequence length="220" mass="24501">MDKYQDRQAAGKVLAKHLKEYANKANTLVLALPRGGVPVAYEIASALNLPLDVFLVRKLGVPWHKELAMGAIASGGCKFFNQEVIESLVISQDDIDKAILKEEKELKRREVLYRDNRAFPSFYNKNIILVDDGIATGSTMRAAIKALKNRKPASMLVAIPVAALATFKEMTSLVDRVICPLKPVHFYAVGMWYAHFPQILDLEVTELLKKANENYLANAS</sequence>
<dbReference type="AlphaFoldDB" id="A0A378JPM7"/>
<keyword evidence="3" id="KW-1185">Reference proteome</keyword>
<feature type="domain" description="Phosphoribosyltransferase" evidence="1">
    <location>
        <begin position="71"/>
        <end position="179"/>
    </location>
</feature>
<dbReference type="InterPro" id="IPR029057">
    <property type="entry name" value="PRTase-like"/>
</dbReference>
<name>A0A378JPM7_9GAMM</name>
<dbReference type="GO" id="GO:0016757">
    <property type="term" value="F:glycosyltransferase activity"/>
    <property type="evidence" value="ECO:0007669"/>
    <property type="project" value="UniProtKB-KW"/>
</dbReference>
<keyword evidence="2" id="KW-0328">Glycosyltransferase</keyword>
<organism evidence="2 3">
    <name type="scientific">Legionella busanensis</name>
    <dbReference type="NCBI Taxonomy" id="190655"/>
    <lineage>
        <taxon>Bacteria</taxon>
        <taxon>Pseudomonadati</taxon>
        <taxon>Pseudomonadota</taxon>
        <taxon>Gammaproteobacteria</taxon>
        <taxon>Legionellales</taxon>
        <taxon>Legionellaceae</taxon>
        <taxon>Legionella</taxon>
    </lineage>
</organism>
<gene>
    <name evidence="2" type="ORF">NCTC13316_02013</name>
</gene>
<reference evidence="2 3" key="1">
    <citation type="submission" date="2018-06" db="EMBL/GenBank/DDBJ databases">
        <authorList>
            <consortium name="Pathogen Informatics"/>
            <person name="Doyle S."/>
        </authorList>
    </citation>
    <scope>NUCLEOTIDE SEQUENCE [LARGE SCALE GENOMIC DNA]</scope>
    <source>
        <strain evidence="2 3">NCTC13316</strain>
    </source>
</reference>
<dbReference type="CDD" id="cd06223">
    <property type="entry name" value="PRTases_typeI"/>
    <property type="match status" value="1"/>
</dbReference>
<dbReference type="RefSeq" id="WP_115331512.1">
    <property type="nucleotide sequence ID" value="NZ_CAAAHP010000002.1"/>
</dbReference>
<proteinExistence type="predicted"/>
<keyword evidence="2" id="KW-0808">Transferase</keyword>
<dbReference type="SUPFAM" id="SSF53271">
    <property type="entry name" value="PRTase-like"/>
    <property type="match status" value="1"/>
</dbReference>
<dbReference type="Gene3D" id="3.30.1310.20">
    <property type="entry name" value="PRTase-like"/>
    <property type="match status" value="1"/>
</dbReference>